<gene>
    <name evidence="1" type="ORF">LCGC14_2683420</name>
</gene>
<sequence length="116" mass="13028">MTQDMIDKLYKFTEQATAHMFEAEVIRNRMGEFLLIIHSDQAGIRTVEAFVTAAPLNVMTLLNEIGRLKEIAVKALVMSKENDQKWKTQEDSELTKLLADTVSGANSPVTVEDKSK</sequence>
<evidence type="ECO:0000313" key="1">
    <source>
        <dbReference type="EMBL" id="KKK94380.1"/>
    </source>
</evidence>
<reference evidence="1" key="1">
    <citation type="journal article" date="2015" name="Nature">
        <title>Complex archaea that bridge the gap between prokaryotes and eukaryotes.</title>
        <authorList>
            <person name="Spang A."/>
            <person name="Saw J.H."/>
            <person name="Jorgensen S.L."/>
            <person name="Zaremba-Niedzwiedzka K."/>
            <person name="Martijn J."/>
            <person name="Lind A.E."/>
            <person name="van Eijk R."/>
            <person name="Schleper C."/>
            <person name="Guy L."/>
            <person name="Ettema T.J."/>
        </authorList>
    </citation>
    <scope>NUCLEOTIDE SEQUENCE</scope>
</reference>
<dbReference type="EMBL" id="LAZR01047370">
    <property type="protein sequence ID" value="KKK94380.1"/>
    <property type="molecule type" value="Genomic_DNA"/>
</dbReference>
<organism evidence="1">
    <name type="scientific">marine sediment metagenome</name>
    <dbReference type="NCBI Taxonomy" id="412755"/>
    <lineage>
        <taxon>unclassified sequences</taxon>
        <taxon>metagenomes</taxon>
        <taxon>ecological metagenomes</taxon>
    </lineage>
</organism>
<comment type="caution">
    <text evidence="1">The sequence shown here is derived from an EMBL/GenBank/DDBJ whole genome shotgun (WGS) entry which is preliminary data.</text>
</comment>
<protein>
    <submittedName>
        <fullName evidence="1">Uncharacterized protein</fullName>
    </submittedName>
</protein>
<proteinExistence type="predicted"/>
<dbReference type="AlphaFoldDB" id="A0A0F9A8B1"/>
<name>A0A0F9A8B1_9ZZZZ</name>
<feature type="non-terminal residue" evidence="1">
    <location>
        <position position="116"/>
    </location>
</feature>
<accession>A0A0F9A8B1</accession>